<dbReference type="PROSITE" id="PS51257">
    <property type="entry name" value="PROKAR_LIPOPROTEIN"/>
    <property type="match status" value="1"/>
</dbReference>
<dbReference type="RefSeq" id="WP_276235949.1">
    <property type="nucleotide sequence ID" value="NZ_CP119802.1"/>
</dbReference>
<dbReference type="EMBL" id="JBHTAP010000001">
    <property type="protein sequence ID" value="MFC7234930.1"/>
    <property type="molecule type" value="Genomic_DNA"/>
</dbReference>
<evidence type="ECO:0000313" key="2">
    <source>
        <dbReference type="Proteomes" id="UP001596398"/>
    </source>
</evidence>
<gene>
    <name evidence="1" type="ORF">ACFQJ4_06300</name>
</gene>
<keyword evidence="2" id="KW-1185">Reference proteome</keyword>
<protein>
    <submittedName>
        <fullName evidence="1">Uncharacterized protein</fullName>
    </submittedName>
</protein>
<organism evidence="1 2">
    <name type="scientific">Halosegnis marinus</name>
    <dbReference type="NCBI Taxonomy" id="3034023"/>
    <lineage>
        <taxon>Archaea</taxon>
        <taxon>Methanobacteriati</taxon>
        <taxon>Methanobacteriota</taxon>
        <taxon>Stenosarchaea group</taxon>
        <taxon>Halobacteria</taxon>
        <taxon>Halobacteriales</taxon>
        <taxon>Natronomonadaceae</taxon>
        <taxon>Halosegnis</taxon>
    </lineage>
</organism>
<comment type="caution">
    <text evidence="1">The sequence shown here is derived from an EMBL/GenBank/DDBJ whole genome shotgun (WGS) entry which is preliminary data.</text>
</comment>
<proteinExistence type="predicted"/>
<name>A0ABD5ZNC9_9EURY</name>
<sequence length="329" mass="33095">MRRRHLLSTAAAAAAAGLAGCSSLPGTGSSGERARYDSWVRDDDDGDVAAVTLDLSTYRELGETGTATATETPAADPETDDPLLLIPAAYLLGGALAVGFGVRYGLSDTIESDGGAEYAHVVDGAIVLEGEFDADVLAASVEDDAGEAVESYEGYELFRTGGLTGDAVVAVSGDAVVVVSAEDAEDPVEAARSYVDANADGSLRYSASDDDYDALATALPRRGVMGVTYSADGGLFGGDAAAPSDSDETGLASFSDLDLSGALGGAVSASFSGSSVTSSVALRYDSADAIESEADIEAALADDADDVTVTVDGRTAVIEATYSGAGVWS</sequence>
<reference evidence="1 2" key="1">
    <citation type="journal article" date="2019" name="Int. J. Syst. Evol. Microbiol.">
        <title>The Global Catalogue of Microorganisms (GCM) 10K type strain sequencing project: providing services to taxonomists for standard genome sequencing and annotation.</title>
        <authorList>
            <consortium name="The Broad Institute Genomics Platform"/>
            <consortium name="The Broad Institute Genome Sequencing Center for Infectious Disease"/>
            <person name="Wu L."/>
            <person name="Ma J."/>
        </authorList>
    </citation>
    <scope>NUCLEOTIDE SEQUENCE [LARGE SCALE GENOMIC DNA]</scope>
    <source>
        <strain evidence="1 2">DT85</strain>
    </source>
</reference>
<dbReference type="Proteomes" id="UP001596398">
    <property type="component" value="Unassembled WGS sequence"/>
</dbReference>
<dbReference type="GeneID" id="79266603"/>
<dbReference type="AlphaFoldDB" id="A0ABD5ZNC9"/>
<accession>A0ABD5ZNC9</accession>
<evidence type="ECO:0000313" key="1">
    <source>
        <dbReference type="EMBL" id="MFC7234930.1"/>
    </source>
</evidence>